<name>A0A0P1BEF2_9BASI</name>
<evidence type="ECO:0000256" key="1">
    <source>
        <dbReference type="SAM" id="MobiDB-lite"/>
    </source>
</evidence>
<dbReference type="AlphaFoldDB" id="A0A0P1BEF2"/>
<keyword evidence="3" id="KW-1185">Reference proteome</keyword>
<feature type="region of interest" description="Disordered" evidence="1">
    <location>
        <begin position="1"/>
        <end position="68"/>
    </location>
</feature>
<dbReference type="EMBL" id="CCYA01000238">
    <property type="protein sequence ID" value="CEH13937.1"/>
    <property type="molecule type" value="Genomic_DNA"/>
</dbReference>
<reference evidence="2 3" key="1">
    <citation type="submission" date="2014-09" db="EMBL/GenBank/DDBJ databases">
        <authorList>
            <person name="Magalhaes I.L.F."/>
            <person name="Oliveira U."/>
            <person name="Santos F.R."/>
            <person name="Vidigal T.H.D.A."/>
            <person name="Brescovit A.D."/>
            <person name="Santos A.J."/>
        </authorList>
    </citation>
    <scope>NUCLEOTIDE SEQUENCE [LARGE SCALE GENOMIC DNA]</scope>
</reference>
<organism evidence="2 3">
    <name type="scientific">Ceraceosorus bombacis</name>
    <dbReference type="NCBI Taxonomy" id="401625"/>
    <lineage>
        <taxon>Eukaryota</taxon>
        <taxon>Fungi</taxon>
        <taxon>Dikarya</taxon>
        <taxon>Basidiomycota</taxon>
        <taxon>Ustilaginomycotina</taxon>
        <taxon>Exobasidiomycetes</taxon>
        <taxon>Ceraceosorales</taxon>
        <taxon>Ceraceosoraceae</taxon>
        <taxon>Ceraceosorus</taxon>
    </lineage>
</organism>
<sequence>MLVVQFQDHHSYNTAGSTRRDSAVLLEHPEKPHGSRIRGNEHLSISFSDPDYRRRHRQRKAGKLSSEQ</sequence>
<evidence type="ECO:0000313" key="2">
    <source>
        <dbReference type="EMBL" id="CEH13937.1"/>
    </source>
</evidence>
<accession>A0A0P1BEF2</accession>
<dbReference type="Proteomes" id="UP000054845">
    <property type="component" value="Unassembled WGS sequence"/>
</dbReference>
<protein>
    <submittedName>
        <fullName evidence="2">Uncharacterized protein</fullName>
    </submittedName>
</protein>
<feature type="compositionally biased region" description="Basic and acidic residues" evidence="1">
    <location>
        <begin position="18"/>
        <end position="41"/>
    </location>
</feature>
<proteinExistence type="predicted"/>
<evidence type="ECO:0000313" key="3">
    <source>
        <dbReference type="Proteomes" id="UP000054845"/>
    </source>
</evidence>
<feature type="compositionally biased region" description="Basic residues" evidence="1">
    <location>
        <begin position="53"/>
        <end position="62"/>
    </location>
</feature>